<evidence type="ECO:0000256" key="10">
    <source>
        <dbReference type="ARBA" id="ARBA00043185"/>
    </source>
</evidence>
<dbReference type="GO" id="GO:0008270">
    <property type="term" value="F:zinc ion binding"/>
    <property type="evidence" value="ECO:0007669"/>
    <property type="project" value="UniProtKB-KW"/>
</dbReference>
<organism evidence="15 16">
    <name type="scientific">Drosophila pseudoobscura pseudoobscura</name>
    <name type="common">Fruit fly</name>
    <dbReference type="NCBI Taxonomy" id="46245"/>
    <lineage>
        <taxon>Eukaryota</taxon>
        <taxon>Metazoa</taxon>
        <taxon>Ecdysozoa</taxon>
        <taxon>Arthropoda</taxon>
        <taxon>Hexapoda</taxon>
        <taxon>Insecta</taxon>
        <taxon>Pterygota</taxon>
        <taxon>Neoptera</taxon>
        <taxon>Endopterygota</taxon>
        <taxon>Diptera</taxon>
        <taxon>Brachycera</taxon>
        <taxon>Muscomorpha</taxon>
        <taxon>Ephydroidea</taxon>
        <taxon>Drosophilidae</taxon>
        <taxon>Drosophila</taxon>
        <taxon>Sophophora</taxon>
    </lineage>
</organism>
<evidence type="ECO:0000256" key="6">
    <source>
        <dbReference type="ARBA" id="ARBA00022989"/>
    </source>
</evidence>
<evidence type="ECO:0000256" key="8">
    <source>
        <dbReference type="ARBA" id="ARBA00040151"/>
    </source>
</evidence>
<comment type="subcellular location">
    <subcellularLocation>
        <location evidence="1">Membrane</location>
        <topology evidence="1">Multi-pass membrane protein</topology>
    </subcellularLocation>
</comment>
<evidence type="ECO:0000313" key="15">
    <source>
        <dbReference type="Proteomes" id="UP000001819"/>
    </source>
</evidence>
<feature type="transmembrane region" description="Helical" evidence="13">
    <location>
        <begin position="301"/>
        <end position="318"/>
    </location>
</feature>
<sequence length="421" mass="47075">MGGSVSNLQTLALSCGVMEDFPDEMMSTGDGQGDATSQESLPSSGDDSGQLSQHHSEGPENQDEDRTCWICFASEGENRRALWVQPCQCRGTTKWVHQSCLYRWIDEKQKGNIRRIVVCQQCLTEYLIIFPPMARLASVLDFAERMVRRTSPYLVATIFFGSIYWSAITFGAITVVQVMGNQRGFVLIENANTLALATGLPLIPMALVVSRLIRWEDATLNFIRRRRNIFRKLPLLSWCYGSIPESEDELAVADTSSAVPFNMEPLYIARVCAGALVLPTFATMVGGMFFRSVEDSLHRNLLGGATYIAVKGLLNIYLRQKLYLRRRRRIIYDYTEENLRLYGGNQPDGTSAAQAGAGLLRQDAGVEYDFSTDSYETDDSDVDDGSDQSIAGDSEPNVEYYRLVFQGSWSSSSSWPLLRQI</sequence>
<name>A0A6I8W7V9_DROPS</name>
<dbReference type="Pfam" id="PF12906">
    <property type="entry name" value="RINGv"/>
    <property type="match status" value="1"/>
</dbReference>
<evidence type="ECO:0000313" key="16">
    <source>
        <dbReference type="RefSeq" id="XP_033239367.1"/>
    </source>
</evidence>
<dbReference type="SUPFAM" id="SSF57850">
    <property type="entry name" value="RING/U-box"/>
    <property type="match status" value="1"/>
</dbReference>
<dbReference type="GO" id="GO:0016020">
    <property type="term" value="C:membrane"/>
    <property type="evidence" value="ECO:0007669"/>
    <property type="project" value="UniProtKB-SubCell"/>
</dbReference>
<gene>
    <name evidence="16" type="primary">LOC6902237</name>
</gene>
<keyword evidence="4" id="KW-0863">Zinc-finger</keyword>
<dbReference type="Gene3D" id="3.30.40.10">
    <property type="entry name" value="Zinc/RING finger domain, C3HC4 (zinc finger)"/>
    <property type="match status" value="1"/>
</dbReference>
<dbReference type="PANTHER" id="PTHR46283">
    <property type="entry name" value="E3 UBIQUITIN-PROTEIN LIGASE MARCH5"/>
    <property type="match status" value="1"/>
</dbReference>
<evidence type="ECO:0000256" key="4">
    <source>
        <dbReference type="ARBA" id="ARBA00022771"/>
    </source>
</evidence>
<proteinExistence type="predicted"/>
<keyword evidence="2 13" id="KW-0812">Transmembrane</keyword>
<dbReference type="PROSITE" id="PS51292">
    <property type="entry name" value="ZF_RING_CH"/>
    <property type="match status" value="1"/>
</dbReference>
<accession>A0A6I8W7V9</accession>
<feature type="region of interest" description="Disordered" evidence="12">
    <location>
        <begin position="22"/>
        <end position="63"/>
    </location>
</feature>
<evidence type="ECO:0000259" key="14">
    <source>
        <dbReference type="PROSITE" id="PS51292"/>
    </source>
</evidence>
<keyword evidence="15" id="KW-1185">Reference proteome</keyword>
<dbReference type="CDD" id="cd16701">
    <property type="entry name" value="RING_CH-C4HC3_MARCH5"/>
    <property type="match status" value="1"/>
</dbReference>
<evidence type="ECO:0000256" key="13">
    <source>
        <dbReference type="SAM" id="Phobius"/>
    </source>
</evidence>
<feature type="transmembrane region" description="Helical" evidence="13">
    <location>
        <begin position="153"/>
        <end position="173"/>
    </location>
</feature>
<dbReference type="RefSeq" id="XP_033239367.1">
    <property type="nucleotide sequence ID" value="XM_033383476.1"/>
</dbReference>
<evidence type="ECO:0000256" key="5">
    <source>
        <dbReference type="ARBA" id="ARBA00022833"/>
    </source>
</evidence>
<reference evidence="16" key="1">
    <citation type="submission" date="2025-08" db="UniProtKB">
        <authorList>
            <consortium name="RefSeq"/>
        </authorList>
    </citation>
    <scope>IDENTIFICATION</scope>
    <source>
        <strain evidence="16">MV-25-SWS-2005</strain>
        <tissue evidence="16">Whole body</tissue>
    </source>
</reference>
<feature type="compositionally biased region" description="Polar residues" evidence="12">
    <location>
        <begin position="34"/>
        <end position="53"/>
    </location>
</feature>
<dbReference type="InterPro" id="IPR011016">
    <property type="entry name" value="Znf_RING-CH"/>
</dbReference>
<evidence type="ECO:0000256" key="9">
    <source>
        <dbReference type="ARBA" id="ARBA00043044"/>
    </source>
</evidence>
<dbReference type="InterPro" id="IPR013083">
    <property type="entry name" value="Znf_RING/FYVE/PHD"/>
</dbReference>
<feature type="transmembrane region" description="Helical" evidence="13">
    <location>
        <begin position="267"/>
        <end position="289"/>
    </location>
</feature>
<evidence type="ECO:0000256" key="12">
    <source>
        <dbReference type="SAM" id="MobiDB-lite"/>
    </source>
</evidence>
<keyword evidence="3" id="KW-0479">Metal-binding</keyword>
<evidence type="ECO:0000256" key="2">
    <source>
        <dbReference type="ARBA" id="ARBA00022692"/>
    </source>
</evidence>
<dbReference type="AlphaFoldDB" id="A0A6I8W7V9"/>
<dbReference type="Proteomes" id="UP000001819">
    <property type="component" value="Chromosome X"/>
</dbReference>
<feature type="transmembrane region" description="Helical" evidence="13">
    <location>
        <begin position="193"/>
        <end position="213"/>
    </location>
</feature>
<dbReference type="SMART" id="SM00744">
    <property type="entry name" value="RINGv"/>
    <property type="match status" value="1"/>
</dbReference>
<keyword evidence="7 13" id="KW-0472">Membrane</keyword>
<dbReference type="InParanoid" id="A0A6I8W7V9"/>
<feature type="domain" description="RING-CH-type" evidence="14">
    <location>
        <begin position="60"/>
        <end position="129"/>
    </location>
</feature>
<keyword evidence="6 13" id="KW-1133">Transmembrane helix</keyword>
<keyword evidence="5" id="KW-0862">Zinc</keyword>
<evidence type="ECO:0000256" key="3">
    <source>
        <dbReference type="ARBA" id="ARBA00022723"/>
    </source>
</evidence>
<protein>
    <recommendedName>
        <fullName evidence="8">E3 ubiquitin-protein ligase MARCHF5</fullName>
    </recommendedName>
    <alternativeName>
        <fullName evidence="10">Membrane-associated RING finger protein 5</fullName>
    </alternativeName>
    <alternativeName>
        <fullName evidence="9">Membrane-associated RING-CH protein V</fullName>
    </alternativeName>
    <alternativeName>
        <fullName evidence="11">RING-type E3 ubiquitin transferase MARCHF5</fullName>
    </alternativeName>
</protein>
<evidence type="ECO:0000256" key="1">
    <source>
        <dbReference type="ARBA" id="ARBA00004141"/>
    </source>
</evidence>
<evidence type="ECO:0000256" key="7">
    <source>
        <dbReference type="ARBA" id="ARBA00023136"/>
    </source>
</evidence>
<evidence type="ECO:0000256" key="11">
    <source>
        <dbReference type="ARBA" id="ARBA00043231"/>
    </source>
</evidence>